<dbReference type="PANTHER" id="PTHR30461">
    <property type="entry name" value="DNA-INVERTASE FROM LAMBDOID PROPHAGE"/>
    <property type="match status" value="1"/>
</dbReference>
<feature type="domain" description="Resolvase/invertase-type recombinase catalytic" evidence="2">
    <location>
        <begin position="28"/>
        <end position="174"/>
    </location>
</feature>
<dbReference type="STRING" id="485916.Dtox_2966"/>
<dbReference type="eggNOG" id="COG1961">
    <property type="taxonomic scope" value="Bacteria"/>
</dbReference>
<dbReference type="Gene3D" id="3.90.1750.20">
    <property type="entry name" value="Putative Large Serine Recombinase, Chain B, Domain 2"/>
    <property type="match status" value="1"/>
</dbReference>
<dbReference type="InterPro" id="IPR050639">
    <property type="entry name" value="SSR_resolvase"/>
</dbReference>
<evidence type="ECO:0000259" key="2">
    <source>
        <dbReference type="PROSITE" id="PS51736"/>
    </source>
</evidence>
<dbReference type="Pfam" id="PF00239">
    <property type="entry name" value="Resolvase"/>
    <property type="match status" value="1"/>
</dbReference>
<evidence type="ECO:0000256" key="1">
    <source>
        <dbReference type="SAM" id="Coils"/>
    </source>
</evidence>
<keyword evidence="1" id="KW-0175">Coiled coil</keyword>
<dbReference type="Gene3D" id="3.40.50.1390">
    <property type="entry name" value="Resolvase, N-terminal catalytic domain"/>
    <property type="match status" value="1"/>
</dbReference>
<accession>C8W2N6</accession>
<dbReference type="PANTHER" id="PTHR30461:SF23">
    <property type="entry name" value="DNA RECOMBINASE-RELATED"/>
    <property type="match status" value="1"/>
</dbReference>
<feature type="coiled-coil region" evidence="1">
    <location>
        <begin position="439"/>
        <end position="473"/>
    </location>
</feature>
<evidence type="ECO:0000313" key="5">
    <source>
        <dbReference type="Proteomes" id="UP000002217"/>
    </source>
</evidence>
<dbReference type="InterPro" id="IPR006119">
    <property type="entry name" value="Resolv_N"/>
</dbReference>
<dbReference type="KEGG" id="dae:Dtox_2966"/>
<protein>
    <submittedName>
        <fullName evidence="4">Resolvase domain protein</fullName>
    </submittedName>
</protein>
<dbReference type="InterPro" id="IPR036162">
    <property type="entry name" value="Resolvase-like_N_sf"/>
</dbReference>
<dbReference type="OrthoDB" id="1094757at2"/>
<dbReference type="InterPro" id="IPR038109">
    <property type="entry name" value="DNA_bind_recomb_sf"/>
</dbReference>
<dbReference type="SMART" id="SM00857">
    <property type="entry name" value="Resolvase"/>
    <property type="match status" value="1"/>
</dbReference>
<dbReference type="GO" id="GO:0000150">
    <property type="term" value="F:DNA strand exchange activity"/>
    <property type="evidence" value="ECO:0007669"/>
    <property type="project" value="InterPro"/>
</dbReference>
<feature type="domain" description="Recombinase" evidence="3">
    <location>
        <begin position="182"/>
        <end position="309"/>
    </location>
</feature>
<proteinExistence type="predicted"/>
<evidence type="ECO:0000259" key="3">
    <source>
        <dbReference type="PROSITE" id="PS51737"/>
    </source>
</evidence>
<dbReference type="Pfam" id="PF07508">
    <property type="entry name" value="Recombinase"/>
    <property type="match status" value="1"/>
</dbReference>
<dbReference type="SUPFAM" id="SSF53041">
    <property type="entry name" value="Resolvase-like"/>
    <property type="match status" value="1"/>
</dbReference>
<reference evidence="4 5" key="1">
    <citation type="journal article" date="2009" name="Stand. Genomic Sci.">
        <title>Complete genome sequence of Desulfotomaculum acetoxidans type strain (5575).</title>
        <authorList>
            <person name="Spring S."/>
            <person name="Lapidus A."/>
            <person name="Schroder M."/>
            <person name="Gleim D."/>
            <person name="Sims D."/>
            <person name="Meincke L."/>
            <person name="Glavina Del Rio T."/>
            <person name="Tice H."/>
            <person name="Copeland A."/>
            <person name="Cheng J.F."/>
            <person name="Lucas S."/>
            <person name="Chen F."/>
            <person name="Nolan M."/>
            <person name="Bruce D."/>
            <person name="Goodwin L."/>
            <person name="Pitluck S."/>
            <person name="Ivanova N."/>
            <person name="Mavromatis K."/>
            <person name="Mikhailova N."/>
            <person name="Pati A."/>
            <person name="Chen A."/>
            <person name="Palaniappan K."/>
            <person name="Land M."/>
            <person name="Hauser L."/>
            <person name="Chang Y.J."/>
            <person name="Jeffries C.D."/>
            <person name="Chain P."/>
            <person name="Saunders E."/>
            <person name="Brettin T."/>
            <person name="Detter J.C."/>
            <person name="Goker M."/>
            <person name="Bristow J."/>
            <person name="Eisen J.A."/>
            <person name="Markowitz V."/>
            <person name="Hugenholtz P."/>
            <person name="Kyrpides N.C."/>
            <person name="Klenk H.P."/>
            <person name="Han C."/>
        </authorList>
    </citation>
    <scope>NUCLEOTIDE SEQUENCE [LARGE SCALE GENOMIC DNA]</scope>
    <source>
        <strain evidence="5">ATCC 49208 / DSM 771 / VKM B-1644</strain>
    </source>
</reference>
<sequence length="524" mass="60665">MLLPPHVSGQKLGKYQDLKSTIDEKNVNIGGYIRVSTKKDGQKSSIQNQGKLLRQWAELNGYNLVKNYTDVKSGAYTYLRNEMQLMFKDVEEGKIQGIVAKEIARTSRDVMDILSIKRTLADHGAFFLSIKESYDSRTDDDEFLLIIHGGLAQKERKTTSSRVKITQIIKAKEGKTNVSVPAFGYMLSDDRQYLIRNPVTAPVFCQVIELFLSGWGQLKIAKWLNKQGIRTRRGGLWGTNSVRTILSNPVYLGTTIYNATTLVRDSKGQQKRVVRPREEWIVRENTHEPLITEEEYNKVQTIMRQRREKYNHEWSCDRKYLLSSILRCNVCKGKIYGFADKQCRSITYKYRCLGGNGKCNGKIKIWNMKKIDNTILAFIAEIFSDRANMINFIRRNVDLFTNDLSELVKKREVKKTLLEQINNAIKKQQLAFEQDIITVAEYKERMAELRDNKLAAQKEIDSLNRKLEQIDMIEEKIYKVYEDIKALIDNIDSLPMEEKFQLVNNFTDIFIDGNGNIVDVRFNI</sequence>
<keyword evidence="5" id="KW-1185">Reference proteome</keyword>
<name>C8W2N6_DESAS</name>
<dbReference type="PROSITE" id="PS51737">
    <property type="entry name" value="RECOMBINASE_DNA_BIND"/>
    <property type="match status" value="1"/>
</dbReference>
<dbReference type="CDD" id="cd00338">
    <property type="entry name" value="Ser_Recombinase"/>
    <property type="match status" value="1"/>
</dbReference>
<dbReference type="RefSeq" id="WP_015758412.1">
    <property type="nucleotide sequence ID" value="NC_013216.1"/>
</dbReference>
<organism evidence="4 5">
    <name type="scientific">Desulfofarcimen acetoxidans (strain ATCC 49208 / DSM 771 / KCTC 5769 / VKM B-1644 / 5575)</name>
    <name type="common">Desulfotomaculum acetoxidans</name>
    <dbReference type="NCBI Taxonomy" id="485916"/>
    <lineage>
        <taxon>Bacteria</taxon>
        <taxon>Bacillati</taxon>
        <taxon>Bacillota</taxon>
        <taxon>Clostridia</taxon>
        <taxon>Eubacteriales</taxon>
        <taxon>Peptococcaceae</taxon>
        <taxon>Desulfofarcimen</taxon>
    </lineage>
</organism>
<dbReference type="PROSITE" id="PS51736">
    <property type="entry name" value="RECOMBINASES_3"/>
    <property type="match status" value="1"/>
</dbReference>
<dbReference type="AlphaFoldDB" id="C8W2N6"/>
<dbReference type="Proteomes" id="UP000002217">
    <property type="component" value="Chromosome"/>
</dbReference>
<evidence type="ECO:0000313" key="4">
    <source>
        <dbReference type="EMBL" id="ACV63720.1"/>
    </source>
</evidence>
<dbReference type="HOGENOM" id="CLU_010686_18_3_9"/>
<gene>
    <name evidence="4" type="ordered locus">Dtox_2966</name>
</gene>
<dbReference type="InterPro" id="IPR011109">
    <property type="entry name" value="DNA_bind_recombinase_dom"/>
</dbReference>
<dbReference type="EMBL" id="CP001720">
    <property type="protein sequence ID" value="ACV63720.1"/>
    <property type="molecule type" value="Genomic_DNA"/>
</dbReference>
<dbReference type="GO" id="GO:0003677">
    <property type="term" value="F:DNA binding"/>
    <property type="evidence" value="ECO:0007669"/>
    <property type="project" value="InterPro"/>
</dbReference>